<sequence length="34" mass="4044">MNVDTPGLQRLSDERSRTDFFKTQFRMRVKIAAQ</sequence>
<dbReference type="EMBL" id="AWOR01000049">
    <property type="protein sequence ID" value="KGH28562.1"/>
    <property type="molecule type" value="Genomic_DNA"/>
</dbReference>
<protein>
    <submittedName>
        <fullName evidence="1">Uncharacterized protein</fullName>
    </submittedName>
</protein>
<evidence type="ECO:0000313" key="2">
    <source>
        <dbReference type="Proteomes" id="UP000029553"/>
    </source>
</evidence>
<gene>
    <name evidence="1" type="ORF">P353_15315</name>
</gene>
<accession>A0A096HI62</accession>
<evidence type="ECO:0000313" key="1">
    <source>
        <dbReference type="EMBL" id="KGH28562.1"/>
    </source>
</evidence>
<comment type="caution">
    <text evidence="1">The sequence shown here is derived from an EMBL/GenBank/DDBJ whole genome shotgun (WGS) entry which is preliminary data.</text>
</comment>
<proteinExistence type="predicted"/>
<dbReference type="AlphaFoldDB" id="A0A096HI62"/>
<dbReference type="Proteomes" id="UP000029553">
    <property type="component" value="Unassembled WGS sequence"/>
</dbReference>
<reference evidence="1 2" key="1">
    <citation type="submission" date="2013-09" db="EMBL/GenBank/DDBJ databases">
        <title>High correlation between genotypes and phenotypes of environmental bacteria Comamonas testosteroni strains.</title>
        <authorList>
            <person name="Liu L."/>
            <person name="Zhu W."/>
            <person name="Xia X."/>
            <person name="Xu B."/>
            <person name="Luo M."/>
            <person name="Wang G."/>
        </authorList>
    </citation>
    <scope>NUCLEOTIDE SEQUENCE [LARGE SCALE GENOMIC DNA]</scope>
    <source>
        <strain evidence="1 2">JL40</strain>
    </source>
</reference>
<organism evidence="1 2">
    <name type="scientific">Comamonas testosteroni</name>
    <name type="common">Pseudomonas testosteroni</name>
    <dbReference type="NCBI Taxonomy" id="285"/>
    <lineage>
        <taxon>Bacteria</taxon>
        <taxon>Pseudomonadati</taxon>
        <taxon>Pseudomonadota</taxon>
        <taxon>Betaproteobacteria</taxon>
        <taxon>Burkholderiales</taxon>
        <taxon>Comamonadaceae</taxon>
        <taxon>Comamonas</taxon>
    </lineage>
</organism>
<name>A0A096HI62_COMTE</name>